<comment type="function">
    <text evidence="1">Cell wall formation. Synthesis of cross-linked peptidoglycan from the lipid intermediates. The enzyme has a penicillin-insensitive transglycosylase N-terminal domain (formation of linear glycan strands) and a penicillin-sensitive transpeptidase C-terminal domain (cross-linking of the peptide subunits).</text>
</comment>
<sequence>MNYSKDNNTKKQKQLQDKKKKVKNKFSLSFLRIFIVTILLLFIVGVGATLGAVKGIIDTAPSIEQISVIPEGYSSVIYDQNGNEIVRLVGEHANRIYVDLDMMPEHLPNAFVAIEDERFWAHNGIDLKGIMRAVFVNLRDGALSEGASTITQQLLKNNVFQTNSKTFDRKIQEQYLAIQIEQELNKEQILEYYLNTIGLGSGNLGVQAAAKHYFNKDVSELTIAESASLAAITQRPEAYHPVRNPENNRQRQLLVLAKMLELDYITQSEYDSAVDEDIYARIQTVNEEREPTSSYSYFVDEVIKQLVEDLVAENDLTETQAYNLVYRGGLSIYTTQDLDIQKIVDDVLTDESFYPPREVDYFVSLTYRLSIEENDGSISHYDENTLQNYFLQNNSNFDLLFRSEEIAQEHIDEYKEYLLNDGDSVLAERTNYTPQPQASMTIIDYHTGHVKAIAGGRGEKQGNLTLNRATGTTRQPGSTFKVLASFLPALDSGESTLASVFDDVPHTYPNGRSISNWYSGHTYNYKGLSSMRQGIAYSMNIVAVKALEEVTPRVGYDYIMDLGFTTVYEQLHSNNQVHSDIGLPLALGGLTRGVTNLELTAAYGAIANNGMYVEPIFYTRVLDHDGRLLLEKTPETRRVMKETTSFLLTNAMQDVLKPGIGTASTAAFRNINMPAAGKTGTTSSNYDRWFSGYTPYYAASVWIGHDINTSMNYSTSYHNIMWREVMERIHTDLPHRNFETPSGIVTRQISTASGLLAVDGVSDRNPRGNGVRTEYFAQGTEPTEYCDVLQEVTICTESGLLATEYCPDELVESRVYIVRPDPLEPSWAESGSVRIEDAQYEMPTAIKEGQYCDMHDPSNFDDDSNSFNDFLDDLFGNNGNGNGNGNNNGNDDENDEDENNDTNPLDDEDPTNPIEDLDEDE</sequence>
<keyword evidence="13" id="KW-0378">Hydrolase</keyword>
<evidence type="ECO:0000313" key="31">
    <source>
        <dbReference type="Proteomes" id="UP000294545"/>
    </source>
</evidence>
<dbReference type="Proteomes" id="UP000294545">
    <property type="component" value="Unassembled WGS sequence"/>
</dbReference>
<evidence type="ECO:0000256" key="19">
    <source>
        <dbReference type="ARBA" id="ARBA00023251"/>
    </source>
</evidence>
<dbReference type="EC" id="2.4.99.28" evidence="23"/>
<dbReference type="PANTHER" id="PTHR32282">
    <property type="entry name" value="BINDING PROTEIN TRANSPEPTIDASE, PUTATIVE-RELATED"/>
    <property type="match status" value="1"/>
</dbReference>
<evidence type="ECO:0000256" key="26">
    <source>
        <dbReference type="SAM" id="MobiDB-lite"/>
    </source>
</evidence>
<dbReference type="FunFam" id="1.10.3810.10:FF:000001">
    <property type="entry name" value="Penicillin-binding protein 1A"/>
    <property type="match status" value="1"/>
</dbReference>
<keyword evidence="17 27" id="KW-1133">Transmembrane helix</keyword>
<protein>
    <recommendedName>
        <fullName evidence="7">Penicillin-binding protein 1A</fullName>
        <ecNumber evidence="23">2.4.99.28</ecNumber>
        <ecNumber evidence="6">3.4.16.4</ecNumber>
    </recommendedName>
</protein>
<evidence type="ECO:0000256" key="3">
    <source>
        <dbReference type="ARBA" id="ARBA00004752"/>
    </source>
</evidence>
<dbReference type="GO" id="GO:0046677">
    <property type="term" value="P:response to antibiotic"/>
    <property type="evidence" value="ECO:0007669"/>
    <property type="project" value="UniProtKB-KW"/>
</dbReference>
<accession>A0A4R1MJ51</accession>
<dbReference type="InterPro" id="IPR050396">
    <property type="entry name" value="Glycosyltr_51/Transpeptidase"/>
</dbReference>
<dbReference type="Gene3D" id="3.40.710.10">
    <property type="entry name" value="DD-peptidase/beta-lactamase superfamily"/>
    <property type="match status" value="2"/>
</dbReference>
<comment type="similarity">
    <text evidence="5">In the N-terminal section; belongs to the glycosyltransferase 51 family.</text>
</comment>
<feature type="compositionally biased region" description="Low complexity" evidence="26">
    <location>
        <begin position="865"/>
        <end position="877"/>
    </location>
</feature>
<keyword evidence="14" id="KW-0133">Cell shape</keyword>
<keyword evidence="10" id="KW-0328">Glycosyltransferase</keyword>
<evidence type="ECO:0000256" key="2">
    <source>
        <dbReference type="ARBA" id="ARBA00004401"/>
    </source>
</evidence>
<keyword evidence="18 27" id="KW-0472">Membrane</keyword>
<evidence type="ECO:0000256" key="5">
    <source>
        <dbReference type="ARBA" id="ARBA00007739"/>
    </source>
</evidence>
<comment type="subcellular location">
    <subcellularLocation>
        <location evidence="2">Cell membrane</location>
        <topology evidence="2">Single-pass type II membrane protein</topology>
    </subcellularLocation>
</comment>
<keyword evidence="15" id="KW-0735">Signal-anchor</keyword>
<gene>
    <name evidence="30" type="ORF">EDC19_2170</name>
</gene>
<keyword evidence="16" id="KW-0573">Peptidoglycan synthesis</keyword>
<reference evidence="30 31" key="1">
    <citation type="submission" date="2019-03" db="EMBL/GenBank/DDBJ databases">
        <title>Genomic Encyclopedia of Type Strains, Phase IV (KMG-IV): sequencing the most valuable type-strain genomes for metagenomic binning, comparative biology and taxonomic classification.</title>
        <authorList>
            <person name="Goeker M."/>
        </authorList>
    </citation>
    <scope>NUCLEOTIDE SEQUENCE [LARGE SCALE GENOMIC DNA]</scope>
    <source>
        <strain evidence="30 31">DSM 24176</strain>
    </source>
</reference>
<keyword evidence="11" id="KW-0808">Transferase</keyword>
<comment type="caution">
    <text evidence="30">The sequence shown here is derived from an EMBL/GenBank/DDBJ whole genome shotgun (WGS) entry which is preliminary data.</text>
</comment>
<keyword evidence="9" id="KW-0645">Protease</keyword>
<dbReference type="SUPFAM" id="SSF56601">
    <property type="entry name" value="beta-lactamase/transpeptidase-like"/>
    <property type="match status" value="1"/>
</dbReference>
<dbReference type="NCBIfam" id="TIGR02074">
    <property type="entry name" value="PBP_1a_fam"/>
    <property type="match status" value="1"/>
</dbReference>
<evidence type="ECO:0000256" key="25">
    <source>
        <dbReference type="ARBA" id="ARBA00060592"/>
    </source>
</evidence>
<comment type="pathway">
    <text evidence="25">Glycan biosynthesis.</text>
</comment>
<dbReference type="AlphaFoldDB" id="A0A4R1MJ51"/>
<keyword evidence="20" id="KW-0511">Multifunctional enzyme</keyword>
<evidence type="ECO:0000256" key="12">
    <source>
        <dbReference type="ARBA" id="ARBA00022692"/>
    </source>
</evidence>
<dbReference type="InterPro" id="IPR001460">
    <property type="entry name" value="PCN-bd_Tpept"/>
</dbReference>
<dbReference type="OrthoDB" id="9766909at2"/>
<comment type="catalytic activity">
    <reaction evidence="24">
        <text>[GlcNAc-(1-&gt;4)-Mur2Ac(oyl-L-Ala-gamma-D-Glu-L-Lys-D-Ala-D-Ala)](n)-di-trans,octa-cis-undecaprenyl diphosphate + beta-D-GlcNAc-(1-&gt;4)-Mur2Ac(oyl-L-Ala-gamma-D-Glu-L-Lys-D-Ala-D-Ala)-di-trans,octa-cis-undecaprenyl diphosphate = [GlcNAc-(1-&gt;4)-Mur2Ac(oyl-L-Ala-gamma-D-Glu-L-Lys-D-Ala-D-Ala)](n+1)-di-trans,octa-cis-undecaprenyl diphosphate + di-trans,octa-cis-undecaprenyl diphosphate + H(+)</text>
        <dbReference type="Rhea" id="RHEA:23708"/>
        <dbReference type="Rhea" id="RHEA-COMP:9602"/>
        <dbReference type="Rhea" id="RHEA-COMP:9603"/>
        <dbReference type="ChEBI" id="CHEBI:15378"/>
        <dbReference type="ChEBI" id="CHEBI:58405"/>
        <dbReference type="ChEBI" id="CHEBI:60033"/>
        <dbReference type="ChEBI" id="CHEBI:78435"/>
        <dbReference type="EC" id="2.4.99.28"/>
    </reaction>
</comment>
<evidence type="ECO:0000256" key="13">
    <source>
        <dbReference type="ARBA" id="ARBA00022801"/>
    </source>
</evidence>
<dbReference type="EMBL" id="SMGQ01000014">
    <property type="protein sequence ID" value="TCK92435.1"/>
    <property type="molecule type" value="Genomic_DNA"/>
</dbReference>
<dbReference type="EC" id="3.4.16.4" evidence="6"/>
<evidence type="ECO:0000256" key="8">
    <source>
        <dbReference type="ARBA" id="ARBA00022645"/>
    </source>
</evidence>
<evidence type="ECO:0000256" key="27">
    <source>
        <dbReference type="SAM" id="Phobius"/>
    </source>
</evidence>
<dbReference type="SUPFAM" id="SSF53955">
    <property type="entry name" value="Lysozyme-like"/>
    <property type="match status" value="1"/>
</dbReference>
<comment type="catalytic activity">
    <reaction evidence="22">
        <text>Preferential cleavage: (Ac)2-L-Lys-D-Ala-|-D-Ala. Also transpeptidation of peptidyl-alanyl moieties that are N-acyl substituents of D-alanine.</text>
        <dbReference type="EC" id="3.4.16.4"/>
    </reaction>
</comment>
<dbReference type="GO" id="GO:0008955">
    <property type="term" value="F:peptidoglycan glycosyltransferase activity"/>
    <property type="evidence" value="ECO:0007669"/>
    <property type="project" value="UniProtKB-EC"/>
</dbReference>
<evidence type="ECO:0000256" key="20">
    <source>
        <dbReference type="ARBA" id="ARBA00023268"/>
    </source>
</evidence>
<feature type="compositionally biased region" description="Acidic residues" evidence="26">
    <location>
        <begin position="890"/>
        <end position="921"/>
    </location>
</feature>
<comment type="similarity">
    <text evidence="4">In the C-terminal section; belongs to the transpeptidase family.</text>
</comment>
<dbReference type="GO" id="GO:0009002">
    <property type="term" value="F:serine-type D-Ala-D-Ala carboxypeptidase activity"/>
    <property type="evidence" value="ECO:0007669"/>
    <property type="project" value="UniProtKB-EC"/>
</dbReference>
<evidence type="ECO:0000256" key="14">
    <source>
        <dbReference type="ARBA" id="ARBA00022960"/>
    </source>
</evidence>
<dbReference type="UniPathway" id="UPA00219"/>
<dbReference type="Pfam" id="PF00905">
    <property type="entry name" value="Transpeptidase"/>
    <property type="match status" value="1"/>
</dbReference>
<dbReference type="Pfam" id="PF00912">
    <property type="entry name" value="Transgly"/>
    <property type="match status" value="1"/>
</dbReference>
<evidence type="ECO:0000256" key="22">
    <source>
        <dbReference type="ARBA" id="ARBA00034000"/>
    </source>
</evidence>
<evidence type="ECO:0000259" key="28">
    <source>
        <dbReference type="Pfam" id="PF00905"/>
    </source>
</evidence>
<evidence type="ECO:0000256" key="18">
    <source>
        <dbReference type="ARBA" id="ARBA00023136"/>
    </source>
</evidence>
<evidence type="ECO:0000256" key="1">
    <source>
        <dbReference type="ARBA" id="ARBA00002624"/>
    </source>
</evidence>
<evidence type="ECO:0000256" key="9">
    <source>
        <dbReference type="ARBA" id="ARBA00022670"/>
    </source>
</evidence>
<evidence type="ECO:0000313" key="30">
    <source>
        <dbReference type="EMBL" id="TCK92435.1"/>
    </source>
</evidence>
<proteinExistence type="inferred from homology"/>
<dbReference type="GO" id="GO:0008360">
    <property type="term" value="P:regulation of cell shape"/>
    <property type="evidence" value="ECO:0007669"/>
    <property type="project" value="UniProtKB-KW"/>
</dbReference>
<organism evidence="30 31">
    <name type="scientific">Natranaerovirga hydrolytica</name>
    <dbReference type="NCBI Taxonomy" id="680378"/>
    <lineage>
        <taxon>Bacteria</taxon>
        <taxon>Bacillati</taxon>
        <taxon>Bacillota</taxon>
        <taxon>Clostridia</taxon>
        <taxon>Lachnospirales</taxon>
        <taxon>Natranaerovirgaceae</taxon>
        <taxon>Natranaerovirga</taxon>
    </lineage>
</organism>
<evidence type="ECO:0000256" key="10">
    <source>
        <dbReference type="ARBA" id="ARBA00022676"/>
    </source>
</evidence>
<evidence type="ECO:0000256" key="15">
    <source>
        <dbReference type="ARBA" id="ARBA00022968"/>
    </source>
</evidence>
<dbReference type="GO" id="GO:0006508">
    <property type="term" value="P:proteolysis"/>
    <property type="evidence" value="ECO:0007669"/>
    <property type="project" value="UniProtKB-KW"/>
</dbReference>
<dbReference type="InterPro" id="IPR036950">
    <property type="entry name" value="PBP_transglycosylase"/>
</dbReference>
<evidence type="ECO:0000256" key="23">
    <source>
        <dbReference type="ARBA" id="ARBA00044770"/>
    </source>
</evidence>
<evidence type="ECO:0000256" key="17">
    <source>
        <dbReference type="ARBA" id="ARBA00022989"/>
    </source>
</evidence>
<evidence type="ECO:0000259" key="29">
    <source>
        <dbReference type="Pfam" id="PF00912"/>
    </source>
</evidence>
<evidence type="ECO:0000256" key="21">
    <source>
        <dbReference type="ARBA" id="ARBA00023316"/>
    </source>
</evidence>
<dbReference type="GO" id="GO:0005886">
    <property type="term" value="C:plasma membrane"/>
    <property type="evidence" value="ECO:0007669"/>
    <property type="project" value="UniProtKB-SubCell"/>
</dbReference>
<keyword evidence="21" id="KW-0961">Cell wall biogenesis/degradation</keyword>
<evidence type="ECO:0000256" key="4">
    <source>
        <dbReference type="ARBA" id="ARBA00007090"/>
    </source>
</evidence>
<evidence type="ECO:0000256" key="16">
    <source>
        <dbReference type="ARBA" id="ARBA00022984"/>
    </source>
</evidence>
<dbReference type="InterPro" id="IPR012338">
    <property type="entry name" value="Beta-lactam/transpept-like"/>
</dbReference>
<evidence type="ECO:0000256" key="24">
    <source>
        <dbReference type="ARBA" id="ARBA00049902"/>
    </source>
</evidence>
<keyword evidence="31" id="KW-1185">Reference proteome</keyword>
<keyword evidence="8" id="KW-0121">Carboxypeptidase</keyword>
<evidence type="ECO:0000256" key="6">
    <source>
        <dbReference type="ARBA" id="ARBA00012448"/>
    </source>
</evidence>
<dbReference type="InterPro" id="IPR023346">
    <property type="entry name" value="Lysozyme-like_dom_sf"/>
</dbReference>
<feature type="domain" description="Penicillin-binding protein transpeptidase" evidence="28">
    <location>
        <begin position="439"/>
        <end position="727"/>
    </location>
</feature>
<dbReference type="InterPro" id="IPR001264">
    <property type="entry name" value="Glyco_trans_51"/>
</dbReference>
<feature type="transmembrane region" description="Helical" evidence="27">
    <location>
        <begin position="30"/>
        <end position="53"/>
    </location>
</feature>
<dbReference type="GO" id="GO:0009252">
    <property type="term" value="P:peptidoglycan biosynthetic process"/>
    <property type="evidence" value="ECO:0007669"/>
    <property type="project" value="UniProtKB-UniPathway"/>
</dbReference>
<feature type="domain" description="Glycosyl transferase family 51" evidence="29">
    <location>
        <begin position="83"/>
        <end position="259"/>
    </location>
</feature>
<dbReference type="GO" id="GO:0008658">
    <property type="term" value="F:penicillin binding"/>
    <property type="evidence" value="ECO:0007669"/>
    <property type="project" value="InterPro"/>
</dbReference>
<dbReference type="PANTHER" id="PTHR32282:SF33">
    <property type="entry name" value="PEPTIDOGLYCAN GLYCOSYLTRANSFERASE"/>
    <property type="match status" value="1"/>
</dbReference>
<comment type="pathway">
    <text evidence="3">Cell wall biogenesis; peptidoglycan biosynthesis.</text>
</comment>
<evidence type="ECO:0000256" key="7">
    <source>
        <dbReference type="ARBA" id="ARBA00018638"/>
    </source>
</evidence>
<dbReference type="RefSeq" id="WP_132282871.1">
    <property type="nucleotide sequence ID" value="NZ_SMGQ01000014.1"/>
</dbReference>
<feature type="region of interest" description="Disordered" evidence="26">
    <location>
        <begin position="851"/>
        <end position="921"/>
    </location>
</feature>
<keyword evidence="19" id="KW-0046">Antibiotic resistance</keyword>
<name>A0A4R1MJ51_9FIRM</name>
<dbReference type="GO" id="GO:0071555">
    <property type="term" value="P:cell wall organization"/>
    <property type="evidence" value="ECO:0007669"/>
    <property type="project" value="UniProtKB-KW"/>
</dbReference>
<dbReference type="Gene3D" id="1.10.3810.10">
    <property type="entry name" value="Biosynthetic peptidoglycan transglycosylase-like"/>
    <property type="match status" value="1"/>
</dbReference>
<keyword evidence="12 27" id="KW-0812">Transmembrane</keyword>
<evidence type="ECO:0000256" key="11">
    <source>
        <dbReference type="ARBA" id="ARBA00022679"/>
    </source>
</evidence>